<proteinExistence type="predicted"/>
<dbReference type="EMBL" id="AP008218">
    <property type="protein sequence ID" value="BAH95626.1"/>
    <property type="molecule type" value="Genomic_DNA"/>
</dbReference>
<evidence type="ECO:0000256" key="1">
    <source>
        <dbReference type="SAM" id="MobiDB-lite"/>
    </source>
</evidence>
<dbReference type="KEGG" id="dosa:Os12g0273960"/>
<dbReference type="Proteomes" id="UP000000763">
    <property type="component" value="Chromosome 12"/>
</dbReference>
<evidence type="ECO:0000313" key="2">
    <source>
        <dbReference type="EMBL" id="BAH95626.1"/>
    </source>
</evidence>
<name>C7J9L0_ORYSJ</name>
<gene>
    <name evidence="2" type="ordered locus">Os12g0273960</name>
</gene>
<feature type="region of interest" description="Disordered" evidence="1">
    <location>
        <begin position="1"/>
        <end position="27"/>
    </location>
</feature>
<organism evidence="2 3">
    <name type="scientific">Oryza sativa subsp. japonica</name>
    <name type="common">Rice</name>
    <dbReference type="NCBI Taxonomy" id="39947"/>
    <lineage>
        <taxon>Eukaryota</taxon>
        <taxon>Viridiplantae</taxon>
        <taxon>Streptophyta</taxon>
        <taxon>Embryophyta</taxon>
        <taxon>Tracheophyta</taxon>
        <taxon>Spermatophyta</taxon>
        <taxon>Magnoliopsida</taxon>
        <taxon>Liliopsida</taxon>
        <taxon>Poales</taxon>
        <taxon>Poaceae</taxon>
        <taxon>BOP clade</taxon>
        <taxon>Oryzoideae</taxon>
        <taxon>Oryzeae</taxon>
        <taxon>Oryzinae</taxon>
        <taxon>Oryza</taxon>
        <taxon>Oryza sativa</taxon>
    </lineage>
</organism>
<protein>
    <submittedName>
        <fullName evidence="2">Os12g0273960 protein</fullName>
    </submittedName>
</protein>
<evidence type="ECO:0000313" key="3">
    <source>
        <dbReference type="Proteomes" id="UP000000763"/>
    </source>
</evidence>
<accession>C7J9L0</accession>
<reference evidence="2 3" key="1">
    <citation type="journal article" date="2005" name="Nature">
        <title>The map-based sequence of the rice genome.</title>
        <authorList>
            <consortium name="International rice genome sequencing project (IRGSP)"/>
            <person name="Matsumoto T."/>
            <person name="Wu J."/>
            <person name="Kanamori H."/>
            <person name="Katayose Y."/>
            <person name="Fujisawa M."/>
            <person name="Namiki N."/>
            <person name="Mizuno H."/>
            <person name="Yamamoto K."/>
            <person name="Antonio B.A."/>
            <person name="Baba T."/>
            <person name="Sakata K."/>
            <person name="Nagamura Y."/>
            <person name="Aoki H."/>
            <person name="Arikawa K."/>
            <person name="Arita K."/>
            <person name="Bito T."/>
            <person name="Chiden Y."/>
            <person name="Fujitsuka N."/>
            <person name="Fukunaka R."/>
            <person name="Hamada M."/>
            <person name="Harada C."/>
            <person name="Hayashi A."/>
            <person name="Hijishita S."/>
            <person name="Honda M."/>
            <person name="Hosokawa S."/>
            <person name="Ichikawa Y."/>
            <person name="Idonuma A."/>
            <person name="Iijima M."/>
            <person name="Ikeda M."/>
            <person name="Ikeno M."/>
            <person name="Ito K."/>
            <person name="Ito S."/>
            <person name="Ito T."/>
            <person name="Ito Y."/>
            <person name="Ito Y."/>
            <person name="Iwabuchi A."/>
            <person name="Kamiya K."/>
            <person name="Karasawa W."/>
            <person name="Kurita K."/>
            <person name="Katagiri S."/>
            <person name="Kikuta A."/>
            <person name="Kobayashi H."/>
            <person name="Kobayashi N."/>
            <person name="Machita K."/>
            <person name="Maehara T."/>
            <person name="Masukawa M."/>
            <person name="Mizubayashi T."/>
            <person name="Mukai Y."/>
            <person name="Nagasaki H."/>
            <person name="Nagata Y."/>
            <person name="Naito S."/>
            <person name="Nakashima M."/>
            <person name="Nakama Y."/>
            <person name="Nakamichi Y."/>
            <person name="Nakamura M."/>
            <person name="Meguro A."/>
            <person name="Negishi M."/>
            <person name="Ohta I."/>
            <person name="Ohta T."/>
            <person name="Okamoto M."/>
            <person name="Ono N."/>
            <person name="Saji S."/>
            <person name="Sakaguchi M."/>
            <person name="Sakai K."/>
            <person name="Shibata M."/>
            <person name="Shimokawa T."/>
            <person name="Song J."/>
            <person name="Takazaki Y."/>
            <person name="Terasawa K."/>
            <person name="Tsugane M."/>
            <person name="Tsuji K."/>
            <person name="Ueda S."/>
            <person name="Waki K."/>
            <person name="Yamagata H."/>
            <person name="Yamamoto M."/>
            <person name="Yamamoto S."/>
            <person name="Yamane H."/>
            <person name="Yoshiki S."/>
            <person name="Yoshihara R."/>
            <person name="Yukawa K."/>
            <person name="Zhong H."/>
            <person name="Yano M."/>
            <person name="Yuan Q."/>
            <person name="Ouyang S."/>
            <person name="Liu J."/>
            <person name="Jones K.M."/>
            <person name="Gansberger K."/>
            <person name="Moffat K."/>
            <person name="Hill J."/>
            <person name="Bera J."/>
            <person name="Fadrosh D."/>
            <person name="Jin S."/>
            <person name="Johri S."/>
            <person name="Kim M."/>
            <person name="Overton L."/>
            <person name="Reardon M."/>
            <person name="Tsitrin T."/>
            <person name="Vuong H."/>
            <person name="Weaver B."/>
            <person name="Ciecko A."/>
            <person name="Tallon L."/>
            <person name="Jackson J."/>
            <person name="Pai G."/>
            <person name="Aken S.V."/>
            <person name="Utterback T."/>
            <person name="Reidmuller S."/>
            <person name="Feldblyum T."/>
            <person name="Hsiao J."/>
            <person name="Zismann V."/>
            <person name="Iobst S."/>
            <person name="de Vazeille A.R."/>
            <person name="Buell C.R."/>
            <person name="Ying K."/>
            <person name="Li Y."/>
            <person name="Lu T."/>
            <person name="Huang Y."/>
            <person name="Zhao Q."/>
            <person name="Feng Q."/>
            <person name="Zhang L."/>
            <person name="Zhu J."/>
            <person name="Weng Q."/>
            <person name="Mu J."/>
            <person name="Lu Y."/>
            <person name="Fan D."/>
            <person name="Liu Y."/>
            <person name="Guan J."/>
            <person name="Zhang Y."/>
            <person name="Yu S."/>
            <person name="Liu X."/>
            <person name="Zhang Y."/>
            <person name="Hong G."/>
            <person name="Han B."/>
            <person name="Choisne N."/>
            <person name="Demange N."/>
            <person name="Orjeda G."/>
            <person name="Samain S."/>
            <person name="Cattolico L."/>
            <person name="Pelletier E."/>
            <person name="Couloux A."/>
            <person name="Segurens B."/>
            <person name="Wincker P."/>
            <person name="D'Hont A."/>
            <person name="Scarpelli C."/>
            <person name="Weissenbach J."/>
            <person name="Salanoubat M."/>
            <person name="Quetier F."/>
            <person name="Yu Y."/>
            <person name="Kim H.R."/>
            <person name="Rambo T."/>
            <person name="Currie J."/>
            <person name="Collura K."/>
            <person name="Luo M."/>
            <person name="Yang T."/>
            <person name="Ammiraju J.S.S."/>
            <person name="Engler F."/>
            <person name="Soderlund C."/>
            <person name="Wing R.A."/>
            <person name="Palmer L.E."/>
            <person name="de la Bastide M."/>
            <person name="Spiegel L."/>
            <person name="Nascimento L."/>
            <person name="Zutavern T."/>
            <person name="O'Shaughnessy A."/>
            <person name="Dike S."/>
            <person name="Dedhia N."/>
            <person name="Preston R."/>
            <person name="Balija V."/>
            <person name="McCombie W.R."/>
            <person name="Chow T."/>
            <person name="Chen H."/>
            <person name="Chung M."/>
            <person name="Chen C."/>
            <person name="Shaw J."/>
            <person name="Wu H."/>
            <person name="Hsiao K."/>
            <person name="Chao Y."/>
            <person name="Chu M."/>
            <person name="Cheng C."/>
            <person name="Hour A."/>
            <person name="Lee P."/>
            <person name="Lin S."/>
            <person name="Lin Y."/>
            <person name="Liou J."/>
            <person name="Liu S."/>
            <person name="Hsing Y."/>
            <person name="Raghuvanshi S."/>
            <person name="Mohanty A."/>
            <person name="Bharti A.K."/>
            <person name="Gaur A."/>
            <person name="Gupta V."/>
            <person name="Kumar D."/>
            <person name="Ravi V."/>
            <person name="Vij S."/>
            <person name="Kapur A."/>
            <person name="Khurana P."/>
            <person name="Khurana P."/>
            <person name="Khurana J.P."/>
            <person name="Tyagi A.K."/>
            <person name="Gaikwad K."/>
            <person name="Singh A."/>
            <person name="Dalal V."/>
            <person name="Srivastava S."/>
            <person name="Dixit A."/>
            <person name="Pal A.K."/>
            <person name="Ghazi I.A."/>
            <person name="Yadav M."/>
            <person name="Pandit A."/>
            <person name="Bhargava A."/>
            <person name="Sureshbabu K."/>
            <person name="Batra K."/>
            <person name="Sharma T.R."/>
            <person name="Mohapatra T."/>
            <person name="Singh N.K."/>
            <person name="Messing J."/>
            <person name="Nelson A.B."/>
            <person name="Fuks G."/>
            <person name="Kavchok S."/>
            <person name="Keizer G."/>
            <person name="Linton E."/>
            <person name="Llaca V."/>
            <person name="Song R."/>
            <person name="Tanyolac B."/>
            <person name="Young S."/>
            <person name="Ho-Il K."/>
            <person name="Hahn J.H."/>
            <person name="Sangsakoo G."/>
            <person name="Vanavichit A."/>
            <person name="de Mattos Luiz.A.T."/>
            <person name="Zimmer P.D."/>
            <person name="Malone G."/>
            <person name="Dellagostin O."/>
            <person name="de Oliveira A.C."/>
            <person name="Bevan M."/>
            <person name="Bancroft I."/>
            <person name="Minx P."/>
            <person name="Cordum H."/>
            <person name="Wilson R."/>
            <person name="Cheng Z."/>
            <person name="Jin W."/>
            <person name="Jiang J."/>
            <person name="Leong S.A."/>
            <person name="Iwama H."/>
            <person name="Gojobori T."/>
            <person name="Itoh T."/>
            <person name="Niimura Y."/>
            <person name="Fujii Y."/>
            <person name="Habara T."/>
            <person name="Sakai H."/>
            <person name="Sato Y."/>
            <person name="Wilson G."/>
            <person name="Kumar K."/>
            <person name="McCouch S."/>
            <person name="Juretic N."/>
            <person name="Hoen D."/>
            <person name="Wright S."/>
            <person name="Bruskiewich R."/>
            <person name="Bureau T."/>
            <person name="Miyao A."/>
            <person name="Hirochika H."/>
            <person name="Nishikawa T."/>
            <person name="Kadowaki K."/>
            <person name="Sugiura M."/>
            <person name="Burr B."/>
            <person name="Sasaki T."/>
        </authorList>
    </citation>
    <scope>NUCLEOTIDE SEQUENCE [LARGE SCALE GENOMIC DNA]</scope>
    <source>
        <strain evidence="3">cv. Nipponbare</strain>
    </source>
</reference>
<dbReference type="AlphaFoldDB" id="C7J9L0"/>
<reference evidence="3" key="2">
    <citation type="journal article" date="2008" name="Nucleic Acids Res.">
        <title>The rice annotation project database (RAP-DB): 2008 update.</title>
        <authorList>
            <consortium name="The rice annotation project (RAP)"/>
        </authorList>
    </citation>
    <scope>GENOME REANNOTATION</scope>
    <source>
        <strain evidence="3">cv. Nipponbare</strain>
    </source>
</reference>
<sequence length="35" mass="3846">MDANALVLSQRLSDTTKTDGGEEIDPESCVLRMIH</sequence>